<proteinExistence type="predicted"/>
<dbReference type="Gene3D" id="3.90.550.10">
    <property type="entry name" value="Spore Coat Polysaccharide Biosynthesis Protein SpsA, Chain A"/>
    <property type="match status" value="1"/>
</dbReference>
<accession>A0A7I7NGX9</accession>
<evidence type="ECO:0000313" key="4">
    <source>
        <dbReference type="Proteomes" id="UP000466396"/>
    </source>
</evidence>
<dbReference type="InterPro" id="IPR029044">
    <property type="entry name" value="Nucleotide-diphossugar_trans"/>
</dbReference>
<dbReference type="Proteomes" id="UP000466396">
    <property type="component" value="Chromosome"/>
</dbReference>
<dbReference type="PANTHER" id="PTHR43685:SF14">
    <property type="entry name" value="GLYCOSYLTRANSFERASE 2-LIKE DOMAIN-CONTAINING PROTEIN"/>
    <property type="match status" value="1"/>
</dbReference>
<feature type="compositionally biased region" description="Basic and acidic residues" evidence="1">
    <location>
        <begin position="328"/>
        <end position="345"/>
    </location>
</feature>
<keyword evidence="4" id="KW-1185">Reference proteome</keyword>
<dbReference type="InterPro" id="IPR050834">
    <property type="entry name" value="Glycosyltransf_2"/>
</dbReference>
<feature type="region of interest" description="Disordered" evidence="1">
    <location>
        <begin position="299"/>
        <end position="345"/>
    </location>
</feature>
<name>A0A7I7NGX9_9MYCO</name>
<sequence length="345" mass="39297">MTQTLPGAGHRPQSAGLASPSVAIVIPAYNEEHFIGACLESCIRQTSMPDEIIVVNNRSTDNTAAIVRRFHLHNPHVDLRLLDQDEYQGIAPTRNRGFDAVRSDIIGRIDADSVIPTDWVETIRRRFQDRAVDALTGPVRYYDMPWQEPVFRLDRAVRARLHRRATDQRFLLGANMAIRTRAWQAVRHLTRLDLDDRLHEDIDLAVTLFKNNFEIAYEPTLVAGVSGRRVECRAGDFYRYATRYLRTTKAHNVSSHPALLTILILLVGYLPVRTLRFFYDVENKRFTLVKLRDRLHSMGVTTRRGRKPGPAAARIDGPPASSRPRRPAVADHQPEQPDVPHRRAA</sequence>
<evidence type="ECO:0000259" key="2">
    <source>
        <dbReference type="Pfam" id="PF00535"/>
    </source>
</evidence>
<organism evidence="3 4">
    <name type="scientific">Mycobacterium lacus</name>
    <dbReference type="NCBI Taxonomy" id="169765"/>
    <lineage>
        <taxon>Bacteria</taxon>
        <taxon>Bacillati</taxon>
        <taxon>Actinomycetota</taxon>
        <taxon>Actinomycetes</taxon>
        <taxon>Mycobacteriales</taxon>
        <taxon>Mycobacteriaceae</taxon>
        <taxon>Mycobacterium</taxon>
    </lineage>
</organism>
<dbReference type="RefSeq" id="WP_163745420.1">
    <property type="nucleotide sequence ID" value="NZ_AP022581.1"/>
</dbReference>
<dbReference type="EMBL" id="AP022581">
    <property type="protein sequence ID" value="BBX95820.1"/>
    <property type="molecule type" value="Genomic_DNA"/>
</dbReference>
<dbReference type="SUPFAM" id="SSF53448">
    <property type="entry name" value="Nucleotide-diphospho-sugar transferases"/>
    <property type="match status" value="1"/>
</dbReference>
<evidence type="ECO:0000256" key="1">
    <source>
        <dbReference type="SAM" id="MobiDB-lite"/>
    </source>
</evidence>
<dbReference type="InterPro" id="IPR001173">
    <property type="entry name" value="Glyco_trans_2-like"/>
</dbReference>
<feature type="domain" description="Glycosyltransferase 2-like" evidence="2">
    <location>
        <begin position="24"/>
        <end position="179"/>
    </location>
</feature>
<evidence type="ECO:0000313" key="3">
    <source>
        <dbReference type="EMBL" id="BBX95820.1"/>
    </source>
</evidence>
<dbReference type="CDD" id="cd00761">
    <property type="entry name" value="Glyco_tranf_GTA_type"/>
    <property type="match status" value="1"/>
</dbReference>
<feature type="compositionally biased region" description="Low complexity" evidence="1">
    <location>
        <begin position="308"/>
        <end position="322"/>
    </location>
</feature>
<gene>
    <name evidence="3" type="ORF">MLAC_11140</name>
</gene>
<protein>
    <recommendedName>
        <fullName evidence="2">Glycosyltransferase 2-like domain-containing protein</fullName>
    </recommendedName>
</protein>
<reference evidence="3 4" key="1">
    <citation type="journal article" date="2019" name="Emerg. Microbes Infect.">
        <title>Comprehensive subspecies identification of 175 nontuberculous mycobacteria species based on 7547 genomic profiles.</title>
        <authorList>
            <person name="Matsumoto Y."/>
            <person name="Kinjo T."/>
            <person name="Motooka D."/>
            <person name="Nabeya D."/>
            <person name="Jung N."/>
            <person name="Uechi K."/>
            <person name="Horii T."/>
            <person name="Iida T."/>
            <person name="Fujita J."/>
            <person name="Nakamura S."/>
        </authorList>
    </citation>
    <scope>NUCLEOTIDE SEQUENCE [LARGE SCALE GENOMIC DNA]</scope>
    <source>
        <strain evidence="3 4">JCM 15657</strain>
    </source>
</reference>
<dbReference type="AlphaFoldDB" id="A0A7I7NGX9"/>
<dbReference type="Pfam" id="PF00535">
    <property type="entry name" value="Glycos_transf_2"/>
    <property type="match status" value="1"/>
</dbReference>
<dbReference type="PANTHER" id="PTHR43685">
    <property type="entry name" value="GLYCOSYLTRANSFERASE"/>
    <property type="match status" value="1"/>
</dbReference>
<dbReference type="KEGG" id="mlj:MLAC_11140"/>